<dbReference type="InterPro" id="IPR056203">
    <property type="entry name" value="Cds6_C"/>
</dbReference>
<gene>
    <name evidence="3" type="ORF">OMM_03640</name>
</gene>
<sequence>MKNERDDSKGQFLVYKAEDGTVKIDVKLSDETIWLTQQLMAELFQTTKQNISLHVNNIYKEGESQKLVGTVEDDKGIANIDFFINGKRLDNTRAIGVSQPANQTAIRDFRLNIPLQHGKNEIIVKAFDIENESISKTITVYRESEQGELWGVVIGINRYASPKIPPLKYARNDAESFASYLKNTMGMDSNHLIELYDDKATRRNITKHLGNFLKQKASKKEDTVYIFYAGHGAPEFDDKSKNKDGITKYILPFDADLEYLFSTALDMDRIADIFERIRAQRIFFIADSCYSGTSGGRSIAFNDIGYRNTTISSQFLQRLIDSGKGRVVMASSEAGEVSQELEKLKHGVFTYYLLDGLKGKADVNQDQVIDINEAYRYVSNKVSEATNSGQNPVLKSEQEGQIIIGKISKSTFSRQPLNHSVDQSSERFVDSYVNNPSNSTFPCSLWKDQKSSQQEKRNLKSTVQKWAQAWSLMNLDSYLSFYSKQSEPGKGLSFERWKTQRKNVLINHISASTHRIFKLILIAVQRQK</sequence>
<dbReference type="Pfam" id="PF00656">
    <property type="entry name" value="Peptidase_C14"/>
    <property type="match status" value="1"/>
</dbReference>
<dbReference type="EMBL" id="ATBP01000539">
    <property type="protein sequence ID" value="ETR69873.1"/>
    <property type="molecule type" value="Genomic_DNA"/>
</dbReference>
<dbReference type="PANTHER" id="PTHR35810">
    <property type="entry name" value="CYTOPLASMIC PROTEIN-RELATED"/>
    <property type="match status" value="1"/>
</dbReference>
<feature type="domain" description="Cds6 C-terminal" evidence="2">
    <location>
        <begin position="459"/>
        <end position="505"/>
    </location>
</feature>
<feature type="domain" description="Peptidase C14 caspase" evidence="1">
    <location>
        <begin position="152"/>
        <end position="396"/>
    </location>
</feature>
<name>A0A1V1P503_9BACT</name>
<organism evidence="3 4">
    <name type="scientific">Candidatus Magnetoglobus multicellularis str. Araruama</name>
    <dbReference type="NCBI Taxonomy" id="890399"/>
    <lineage>
        <taxon>Bacteria</taxon>
        <taxon>Pseudomonadati</taxon>
        <taxon>Thermodesulfobacteriota</taxon>
        <taxon>Desulfobacteria</taxon>
        <taxon>Desulfobacterales</taxon>
        <taxon>Desulfobacteraceae</taxon>
        <taxon>Candidatus Magnetoglobus</taxon>
    </lineage>
</organism>
<dbReference type="InterPro" id="IPR011600">
    <property type="entry name" value="Pept_C14_caspase"/>
</dbReference>
<evidence type="ECO:0000313" key="4">
    <source>
        <dbReference type="Proteomes" id="UP000189670"/>
    </source>
</evidence>
<dbReference type="InterPro" id="IPR029030">
    <property type="entry name" value="Caspase-like_dom_sf"/>
</dbReference>
<dbReference type="Pfam" id="PF24125">
    <property type="entry name" value="Cds6_C"/>
    <property type="match status" value="1"/>
</dbReference>
<protein>
    <submittedName>
        <fullName evidence="3">Polysaccharide deacetylase</fullName>
    </submittedName>
</protein>
<proteinExistence type="predicted"/>
<evidence type="ECO:0000259" key="1">
    <source>
        <dbReference type="Pfam" id="PF00656"/>
    </source>
</evidence>
<dbReference type="PANTHER" id="PTHR35810:SF1">
    <property type="entry name" value="CYTOPLASMIC PROTEIN"/>
    <property type="match status" value="1"/>
</dbReference>
<evidence type="ECO:0000259" key="2">
    <source>
        <dbReference type="Pfam" id="PF24125"/>
    </source>
</evidence>
<reference evidence="4" key="1">
    <citation type="submission" date="2012-11" db="EMBL/GenBank/DDBJ databases">
        <authorList>
            <person name="Lucero-Rivera Y.E."/>
            <person name="Tovar-Ramirez D."/>
        </authorList>
    </citation>
    <scope>NUCLEOTIDE SEQUENCE [LARGE SCALE GENOMIC DNA]</scope>
    <source>
        <strain evidence="4">Araruama</strain>
    </source>
</reference>
<dbReference type="SUPFAM" id="SSF52129">
    <property type="entry name" value="Caspase-like"/>
    <property type="match status" value="1"/>
</dbReference>
<dbReference type="Gene3D" id="3.40.50.1460">
    <property type="match status" value="1"/>
</dbReference>
<dbReference type="AlphaFoldDB" id="A0A1V1P503"/>
<comment type="caution">
    <text evidence="3">The sequence shown here is derived from an EMBL/GenBank/DDBJ whole genome shotgun (WGS) entry which is preliminary data.</text>
</comment>
<evidence type="ECO:0000313" key="3">
    <source>
        <dbReference type="EMBL" id="ETR69873.1"/>
    </source>
</evidence>
<dbReference type="GO" id="GO:0006508">
    <property type="term" value="P:proteolysis"/>
    <property type="evidence" value="ECO:0007669"/>
    <property type="project" value="InterPro"/>
</dbReference>
<accession>A0A1V1P503</accession>
<dbReference type="GO" id="GO:0004197">
    <property type="term" value="F:cysteine-type endopeptidase activity"/>
    <property type="evidence" value="ECO:0007669"/>
    <property type="project" value="InterPro"/>
</dbReference>
<dbReference type="Proteomes" id="UP000189670">
    <property type="component" value="Unassembled WGS sequence"/>
</dbReference>